<evidence type="ECO:0000313" key="6">
    <source>
        <dbReference type="EMBL" id="NIA72024.1"/>
    </source>
</evidence>
<dbReference type="InterPro" id="IPR001254">
    <property type="entry name" value="Trypsin_dom"/>
</dbReference>
<dbReference type="SUPFAM" id="SSF50494">
    <property type="entry name" value="Trypsin-like serine proteases"/>
    <property type="match status" value="1"/>
</dbReference>
<dbReference type="Pfam" id="PF00089">
    <property type="entry name" value="Trypsin"/>
    <property type="match status" value="1"/>
</dbReference>
<proteinExistence type="predicted"/>
<dbReference type="PRINTS" id="PR00722">
    <property type="entry name" value="CHYMOTRYPSIN"/>
</dbReference>
<accession>A0A967F2M6</accession>
<dbReference type="RefSeq" id="WP_167230625.1">
    <property type="nucleotide sequence ID" value="NZ_JAAQPH010000030.1"/>
</dbReference>
<comment type="caution">
    <text evidence="6">The sequence shown here is derived from an EMBL/GenBank/DDBJ whole genome shotgun (WGS) entry which is preliminary data.</text>
</comment>
<dbReference type="PANTHER" id="PTHR15462">
    <property type="entry name" value="SERINE PROTEASE"/>
    <property type="match status" value="1"/>
</dbReference>
<evidence type="ECO:0000256" key="4">
    <source>
        <dbReference type="SAM" id="SignalP"/>
    </source>
</evidence>
<dbReference type="InterPro" id="IPR018114">
    <property type="entry name" value="TRYPSIN_HIS"/>
</dbReference>
<dbReference type="PROSITE" id="PS00134">
    <property type="entry name" value="TRYPSIN_HIS"/>
    <property type="match status" value="1"/>
</dbReference>
<sequence>MIPTGMRSIIGALGLLMLLVGTSGSVRAADNSERVEINAMEYPWSAIGRVNAGGRGHCTGFLISERHVLTAAHCLFDPRAGRWRGAIEIHFVAGYQRDRFILHSKVASYKRAEAFSYADGATTQSAVRDWAILTLERPLGLKAGWLGIKKLDSLMMSRIKVGEALLMQAGYRRDRAHVMTADWGCEIQGIGQSGRLITHNCSVIKGDSGSPLLLFADGSFYAVGLHVIDLKRSEGEAVAGVLSLSLFHPDGGRRDATSALSKTSARWRIGQAPKANSEAAMIPLRTIDSLLFRLGYLRAKNLRANEEARALAVSRFQTDKGLPKNGRASVATLGRLLLATTR</sequence>
<name>A0A967F2M6_9PROT</name>
<dbReference type="InterPro" id="IPR043504">
    <property type="entry name" value="Peptidase_S1_PA_chymotrypsin"/>
</dbReference>
<evidence type="ECO:0000259" key="5">
    <source>
        <dbReference type="PROSITE" id="PS50240"/>
    </source>
</evidence>
<dbReference type="AlphaFoldDB" id="A0A967F2M6"/>
<dbReference type="InterPro" id="IPR001314">
    <property type="entry name" value="Peptidase_S1A"/>
</dbReference>
<reference evidence="6" key="1">
    <citation type="submission" date="2020-03" db="EMBL/GenBank/DDBJ databases">
        <title>Genome of Pelagibius litoralis DSM 21314T.</title>
        <authorList>
            <person name="Wang G."/>
        </authorList>
    </citation>
    <scope>NUCLEOTIDE SEQUENCE</scope>
    <source>
        <strain evidence="6">DSM 21314</strain>
    </source>
</reference>
<evidence type="ECO:0000256" key="1">
    <source>
        <dbReference type="ARBA" id="ARBA00022729"/>
    </source>
</evidence>
<evidence type="ECO:0000256" key="2">
    <source>
        <dbReference type="ARBA" id="ARBA00023157"/>
    </source>
</evidence>
<dbReference type="PROSITE" id="PS50240">
    <property type="entry name" value="TRYPSIN_DOM"/>
    <property type="match status" value="1"/>
</dbReference>
<dbReference type="InterPro" id="IPR033116">
    <property type="entry name" value="TRYPSIN_SER"/>
</dbReference>
<evidence type="ECO:0000313" key="7">
    <source>
        <dbReference type="Proteomes" id="UP000761264"/>
    </source>
</evidence>
<keyword evidence="3" id="KW-0378">Hydrolase</keyword>
<organism evidence="6 7">
    <name type="scientific">Pelagibius litoralis</name>
    <dbReference type="NCBI Taxonomy" id="374515"/>
    <lineage>
        <taxon>Bacteria</taxon>
        <taxon>Pseudomonadati</taxon>
        <taxon>Pseudomonadota</taxon>
        <taxon>Alphaproteobacteria</taxon>
        <taxon>Rhodospirillales</taxon>
        <taxon>Rhodovibrionaceae</taxon>
        <taxon>Pelagibius</taxon>
    </lineage>
</organism>
<dbReference type="PANTHER" id="PTHR15462:SF8">
    <property type="entry name" value="SERINE PROTEASE"/>
    <property type="match status" value="1"/>
</dbReference>
<dbReference type="InterPro" id="IPR050966">
    <property type="entry name" value="Glutamyl_endopeptidase"/>
</dbReference>
<protein>
    <submittedName>
        <fullName evidence="6">Trypsin-like serine protease</fullName>
    </submittedName>
</protein>
<gene>
    <name evidence="6" type="ORF">HBA54_25820</name>
</gene>
<dbReference type="GO" id="GO:0004252">
    <property type="term" value="F:serine-type endopeptidase activity"/>
    <property type="evidence" value="ECO:0007669"/>
    <property type="project" value="InterPro"/>
</dbReference>
<dbReference type="PROSITE" id="PS00135">
    <property type="entry name" value="TRYPSIN_SER"/>
    <property type="match status" value="1"/>
</dbReference>
<dbReference type="Gene3D" id="2.40.10.10">
    <property type="entry name" value="Trypsin-like serine proteases"/>
    <property type="match status" value="2"/>
</dbReference>
<dbReference type="EMBL" id="JAAQPH010000030">
    <property type="protein sequence ID" value="NIA72024.1"/>
    <property type="molecule type" value="Genomic_DNA"/>
</dbReference>
<keyword evidence="2" id="KW-1015">Disulfide bond</keyword>
<evidence type="ECO:0000256" key="3">
    <source>
        <dbReference type="RuleBase" id="RU363034"/>
    </source>
</evidence>
<feature type="signal peptide" evidence="4">
    <location>
        <begin position="1"/>
        <end position="28"/>
    </location>
</feature>
<feature type="domain" description="Peptidase S1" evidence="5">
    <location>
        <begin position="19"/>
        <end position="267"/>
    </location>
</feature>
<keyword evidence="7" id="KW-1185">Reference proteome</keyword>
<keyword evidence="3" id="KW-0720">Serine protease</keyword>
<keyword evidence="1 4" id="KW-0732">Signal</keyword>
<dbReference type="InterPro" id="IPR009003">
    <property type="entry name" value="Peptidase_S1_PA"/>
</dbReference>
<dbReference type="Proteomes" id="UP000761264">
    <property type="component" value="Unassembled WGS sequence"/>
</dbReference>
<dbReference type="GO" id="GO:0006508">
    <property type="term" value="P:proteolysis"/>
    <property type="evidence" value="ECO:0007669"/>
    <property type="project" value="UniProtKB-KW"/>
</dbReference>
<keyword evidence="3 6" id="KW-0645">Protease</keyword>
<feature type="chain" id="PRO_5037686216" evidence="4">
    <location>
        <begin position="29"/>
        <end position="342"/>
    </location>
</feature>